<dbReference type="Proteomes" id="UP001489902">
    <property type="component" value="Chromosome 3"/>
</dbReference>
<evidence type="ECO:0000313" key="7">
    <source>
        <dbReference type="Proteomes" id="UP001489902"/>
    </source>
</evidence>
<dbReference type="SUPFAM" id="SSF55785">
    <property type="entry name" value="PYP-like sensor domain (PAS domain)"/>
    <property type="match status" value="1"/>
</dbReference>
<feature type="compositionally biased region" description="Low complexity" evidence="4">
    <location>
        <begin position="76"/>
        <end position="114"/>
    </location>
</feature>
<dbReference type="Gene3D" id="3.30.450.20">
    <property type="entry name" value="PAS domain"/>
    <property type="match status" value="1"/>
</dbReference>
<evidence type="ECO:0000256" key="4">
    <source>
        <dbReference type="SAM" id="MobiDB-lite"/>
    </source>
</evidence>
<gene>
    <name evidence="6" type="ORF">QYS62_006661</name>
</gene>
<evidence type="ECO:0000259" key="5">
    <source>
        <dbReference type="Pfam" id="PF13426"/>
    </source>
</evidence>
<accession>A0ABZ2WXU0</accession>
<dbReference type="EMBL" id="CP151262">
    <property type="protein sequence ID" value="WZH45597.1"/>
    <property type="molecule type" value="Genomic_DNA"/>
</dbReference>
<keyword evidence="2" id="KW-0288">FMN</keyword>
<dbReference type="PANTHER" id="PTHR47429:SF9">
    <property type="entry name" value="PAS DOMAIN-CONTAINING PROTEIN"/>
    <property type="match status" value="1"/>
</dbReference>
<protein>
    <submittedName>
        <fullName evidence="6">Nonphototropic hypocotyl 1</fullName>
    </submittedName>
</protein>
<feature type="region of interest" description="Disordered" evidence="4">
    <location>
        <begin position="57"/>
        <end position="150"/>
    </location>
</feature>
<feature type="domain" description="PAS" evidence="5">
    <location>
        <begin position="347"/>
        <end position="443"/>
    </location>
</feature>
<feature type="region of interest" description="Disordered" evidence="4">
    <location>
        <begin position="686"/>
        <end position="721"/>
    </location>
</feature>
<feature type="region of interest" description="Disordered" evidence="4">
    <location>
        <begin position="1"/>
        <end position="29"/>
    </location>
</feature>
<keyword evidence="7" id="KW-1185">Reference proteome</keyword>
<feature type="compositionally biased region" description="Polar residues" evidence="4">
    <location>
        <begin position="122"/>
        <end position="140"/>
    </location>
</feature>
<evidence type="ECO:0000256" key="1">
    <source>
        <dbReference type="ARBA" id="ARBA00022630"/>
    </source>
</evidence>
<proteinExistence type="predicted"/>
<evidence type="ECO:0000256" key="2">
    <source>
        <dbReference type="ARBA" id="ARBA00022643"/>
    </source>
</evidence>
<dbReference type="InterPro" id="IPR000014">
    <property type="entry name" value="PAS"/>
</dbReference>
<evidence type="ECO:0000313" key="6">
    <source>
        <dbReference type="EMBL" id="WZH45597.1"/>
    </source>
</evidence>
<dbReference type="InterPro" id="IPR035965">
    <property type="entry name" value="PAS-like_dom_sf"/>
</dbReference>
<dbReference type="Pfam" id="PF13426">
    <property type="entry name" value="PAS_9"/>
    <property type="match status" value="1"/>
</dbReference>
<evidence type="ECO:0000256" key="3">
    <source>
        <dbReference type="ARBA" id="ARBA00022991"/>
    </source>
</evidence>
<organism evidence="6 7">
    <name type="scientific">Fusarium acuminatum</name>
    <dbReference type="NCBI Taxonomy" id="5515"/>
    <lineage>
        <taxon>Eukaryota</taxon>
        <taxon>Fungi</taxon>
        <taxon>Dikarya</taxon>
        <taxon>Ascomycota</taxon>
        <taxon>Pezizomycotina</taxon>
        <taxon>Sordariomycetes</taxon>
        <taxon>Hypocreomycetidae</taxon>
        <taxon>Hypocreales</taxon>
        <taxon>Nectriaceae</taxon>
        <taxon>Fusarium</taxon>
        <taxon>Fusarium tricinctum species complex</taxon>
    </lineage>
</organism>
<keyword evidence="1" id="KW-0285">Flavoprotein</keyword>
<sequence length="721" mass="80893">MQTKHLNLVEDDMDSIPPPIPLRSQTPRRQLAMKASFETQDLGDGMANFDVGLLQQPRSQSHARHHHSHNHDQHHNQNQNHNQNHNHNHIQAQAQYQEPPQSPQQQSRSRTQTPAPAPAPSSVDSQSVMSYRSRESQPWSQRDRDASSMSSVFVPTHLPALQAKGAGADRDGLEPLTEEEYDPSSFDLVVPAHAMGKQYTLEAQSELLFSVKHLAVIFDDPTLLQRFTNFLAASRPGSVPLLKYYLNTLKALKAINYANSLTGNLKGLDGYEFTKDPVTDTVNDALWKRANDAFQAMANHDLPAYITHTYIQTVSITIKRRITDQLAPQLRDLSEGLAEVFCLTDPSRPDNPIVFASEEFHRTTQYGMDYVLGRNCRFLQGPKTNPFSVQRIRDKLAAGVDHCETFLNYRRDGSPFMNLLMVSPLYDSRGVVRYHLGAQVDVSGLVTDCSGLESLAALISRENPEHERYPGESSHRKPDEEKEEFVEMAEMFDLLELKTVREVGGAFHRTHQQDVRQTDTVPANWNKPRLVFQDDATINRRLSDPILNETALSSYSGRLSGIYKHYLLVRPYPSLRILFASPSLRVPGMLQSSFLSRIGGSDRVRETLTQAFAGGNGLTAKIRWLSKSDMQTKGNTDGSQSAPSNPGRNRWIHCTPLLGSNGAVGVWMVVLIDDESDEAFIRGMRREAPAVQPSPRSKSRLELQDDDNMSLSSFAAAHRRS</sequence>
<reference evidence="6 7" key="1">
    <citation type="submission" date="2024-04" db="EMBL/GenBank/DDBJ databases">
        <title>Complete genome sequence of Fusarium acuminatum.</title>
        <authorList>
            <person name="Lan B."/>
        </authorList>
    </citation>
    <scope>NUCLEOTIDE SEQUENCE [LARGE SCALE GENOMIC DNA]</scope>
    <source>
        <strain evidence="6">1A</strain>
    </source>
</reference>
<keyword evidence="3" id="KW-0157">Chromophore</keyword>
<name>A0ABZ2WXU0_9HYPO</name>
<dbReference type="PANTHER" id="PTHR47429">
    <property type="entry name" value="PROTEIN TWIN LOV 1"/>
    <property type="match status" value="1"/>
</dbReference>